<proteinExistence type="predicted"/>
<keyword evidence="2" id="KW-1133">Transmembrane helix</keyword>
<evidence type="ECO:0000256" key="1">
    <source>
        <dbReference type="SAM" id="MobiDB-lite"/>
    </source>
</evidence>
<dbReference type="SUPFAM" id="SSF55961">
    <property type="entry name" value="Bet v1-like"/>
    <property type="match status" value="1"/>
</dbReference>
<gene>
    <name evidence="3" type="ORF">GH723_17170</name>
</gene>
<dbReference type="KEGG" id="atq:GH723_17170"/>
<evidence type="ECO:0000313" key="4">
    <source>
        <dbReference type="Proteomes" id="UP000334019"/>
    </source>
</evidence>
<keyword evidence="2" id="KW-0472">Membrane</keyword>
<dbReference type="Pfam" id="PF13781">
    <property type="entry name" value="DoxX_3"/>
    <property type="match status" value="1"/>
</dbReference>
<feature type="transmembrane region" description="Helical" evidence="2">
    <location>
        <begin position="248"/>
        <end position="269"/>
    </location>
</feature>
<dbReference type="EMBL" id="CP045851">
    <property type="protein sequence ID" value="QGG96687.1"/>
    <property type="molecule type" value="Genomic_DNA"/>
</dbReference>
<dbReference type="InterPro" id="IPR025695">
    <property type="entry name" value="DoxX-like"/>
</dbReference>
<feature type="region of interest" description="Disordered" evidence="1">
    <location>
        <begin position="295"/>
        <end position="317"/>
    </location>
</feature>
<organism evidence="3 4">
    <name type="scientific">Actinomarinicola tropica</name>
    <dbReference type="NCBI Taxonomy" id="2789776"/>
    <lineage>
        <taxon>Bacteria</taxon>
        <taxon>Bacillati</taxon>
        <taxon>Actinomycetota</taxon>
        <taxon>Acidimicrobiia</taxon>
        <taxon>Acidimicrobiales</taxon>
        <taxon>Iamiaceae</taxon>
        <taxon>Actinomarinicola</taxon>
    </lineage>
</organism>
<accession>A0A5Q2RRB5</accession>
<keyword evidence="2" id="KW-0812">Transmembrane</keyword>
<evidence type="ECO:0008006" key="5">
    <source>
        <dbReference type="Google" id="ProtNLM"/>
    </source>
</evidence>
<evidence type="ECO:0000313" key="3">
    <source>
        <dbReference type="EMBL" id="QGG96687.1"/>
    </source>
</evidence>
<dbReference type="InterPro" id="IPR023393">
    <property type="entry name" value="START-like_dom_sf"/>
</dbReference>
<dbReference type="Gene3D" id="3.30.530.20">
    <property type="match status" value="1"/>
</dbReference>
<sequence length="317" mass="34791">MTPSTARRKRRPIYVESRIHAPVDALWDATQPPDSHQRWDVRFGSISYLPRVDGEPQRFTYATTVAPGVTVAGTGESLGERDRADGIRWSGLKFWSADRRSIIEAGAGYWRYVPTDDGVRFLTRYDYRPRWGRVGELIDRMLFRPVFGWATAWSFDRLRLWLEEGTPPERSRDQAIAHAAAVAGLAGVFAYQGLVPKVWKVDDGEVAIWCGLGMPQPTARRVVRAVGAVEAGFAVATVAAADKRWPFVVSLAAMPTLAIGAATCDRSILTKAFNPASLGIAVAALAGVALATRQGRPSGRRPLRQAPDSQPPVEELP</sequence>
<reference evidence="3 4" key="1">
    <citation type="submission" date="2019-11" db="EMBL/GenBank/DDBJ databases">
        <authorList>
            <person name="He Y."/>
        </authorList>
    </citation>
    <scope>NUCLEOTIDE SEQUENCE [LARGE SCALE GENOMIC DNA]</scope>
    <source>
        <strain evidence="3 4">SCSIO 58843</strain>
    </source>
</reference>
<protein>
    <recommendedName>
        <fullName evidence="5">SRPBCC family protein</fullName>
    </recommendedName>
</protein>
<dbReference type="AlphaFoldDB" id="A0A5Q2RRB5"/>
<evidence type="ECO:0000256" key="2">
    <source>
        <dbReference type="SAM" id="Phobius"/>
    </source>
</evidence>
<dbReference type="Proteomes" id="UP000334019">
    <property type="component" value="Chromosome"/>
</dbReference>
<keyword evidence="4" id="KW-1185">Reference proteome</keyword>
<feature type="transmembrane region" description="Helical" evidence="2">
    <location>
        <begin position="275"/>
        <end position="292"/>
    </location>
</feature>
<name>A0A5Q2RRB5_9ACTN</name>
<dbReference type="RefSeq" id="WP_153760791.1">
    <property type="nucleotide sequence ID" value="NZ_CP045851.1"/>
</dbReference>